<feature type="compositionally biased region" description="Polar residues" evidence="2">
    <location>
        <begin position="1"/>
        <end position="13"/>
    </location>
</feature>
<accession>L1J933</accession>
<organism evidence="5">
    <name type="scientific">Guillardia theta (strain CCMP2712)</name>
    <name type="common">Cryptophyte</name>
    <dbReference type="NCBI Taxonomy" id="905079"/>
    <lineage>
        <taxon>Eukaryota</taxon>
        <taxon>Cryptophyceae</taxon>
        <taxon>Pyrenomonadales</taxon>
        <taxon>Geminigeraceae</taxon>
        <taxon>Guillardia</taxon>
    </lineage>
</organism>
<dbReference type="Pfam" id="PF00534">
    <property type="entry name" value="Glycos_transf_1"/>
    <property type="match status" value="1"/>
</dbReference>
<dbReference type="RefSeq" id="XP_005832048.1">
    <property type="nucleotide sequence ID" value="XM_005831991.1"/>
</dbReference>
<dbReference type="OrthoDB" id="2064at2759"/>
<dbReference type="STRING" id="905079.L1J933"/>
<evidence type="ECO:0000313" key="5">
    <source>
        <dbReference type="EMBL" id="EKX45068.1"/>
    </source>
</evidence>
<reference evidence="6" key="3">
    <citation type="submission" date="2016-03" db="UniProtKB">
        <authorList>
            <consortium name="EnsemblProtists"/>
        </authorList>
    </citation>
    <scope>IDENTIFICATION</scope>
</reference>
<dbReference type="GeneID" id="17301776"/>
<dbReference type="PaxDb" id="55529-EKX45068"/>
<feature type="domain" description="Glycosyl transferase family 1" evidence="3">
    <location>
        <begin position="527"/>
        <end position="683"/>
    </location>
</feature>
<dbReference type="HOGENOM" id="CLU_390023_0_0_1"/>
<dbReference type="Proteomes" id="UP000011087">
    <property type="component" value="Unassembled WGS sequence"/>
</dbReference>
<dbReference type="eggNOG" id="ENOG502QSX1">
    <property type="taxonomic scope" value="Eukaryota"/>
</dbReference>
<evidence type="ECO:0000313" key="7">
    <source>
        <dbReference type="Proteomes" id="UP000011087"/>
    </source>
</evidence>
<keyword evidence="1" id="KW-0328">Glycosyltransferase</keyword>
<evidence type="ECO:0000256" key="2">
    <source>
        <dbReference type="SAM" id="MobiDB-lite"/>
    </source>
</evidence>
<dbReference type="Pfam" id="PF13439">
    <property type="entry name" value="Glyco_transf_4"/>
    <property type="match status" value="1"/>
</dbReference>
<dbReference type="GO" id="GO:0016758">
    <property type="term" value="F:hexosyltransferase activity"/>
    <property type="evidence" value="ECO:0007669"/>
    <property type="project" value="TreeGrafter"/>
</dbReference>
<dbReference type="EnsemblProtists" id="EKX45068">
    <property type="protein sequence ID" value="EKX45068"/>
    <property type="gene ID" value="GUITHDRAFT_163417"/>
</dbReference>
<dbReference type="AlphaFoldDB" id="L1J933"/>
<dbReference type="PANTHER" id="PTHR45947:SF3">
    <property type="entry name" value="SULFOQUINOVOSYL TRANSFERASE SQD2"/>
    <property type="match status" value="1"/>
</dbReference>
<evidence type="ECO:0000256" key="1">
    <source>
        <dbReference type="ARBA" id="ARBA00022676"/>
    </source>
</evidence>
<evidence type="ECO:0000259" key="4">
    <source>
        <dbReference type="Pfam" id="PF13439"/>
    </source>
</evidence>
<keyword evidence="1" id="KW-0808">Transferase</keyword>
<dbReference type="Gene3D" id="3.40.50.2000">
    <property type="entry name" value="Glycogen Phosphorylase B"/>
    <property type="match status" value="2"/>
</dbReference>
<proteinExistence type="predicted"/>
<evidence type="ECO:0000313" key="6">
    <source>
        <dbReference type="EnsemblProtists" id="EKX45068"/>
    </source>
</evidence>
<dbReference type="InterPro" id="IPR050194">
    <property type="entry name" value="Glycosyltransferase_grp1"/>
</dbReference>
<protein>
    <submittedName>
        <fullName evidence="5 6">Uncharacterized protein</fullName>
    </submittedName>
</protein>
<dbReference type="InterPro" id="IPR001296">
    <property type="entry name" value="Glyco_trans_1"/>
</dbReference>
<evidence type="ECO:0000259" key="3">
    <source>
        <dbReference type="Pfam" id="PF00534"/>
    </source>
</evidence>
<feature type="domain" description="Glycosyltransferase subfamily 4-like N-terminal" evidence="4">
    <location>
        <begin position="335"/>
        <end position="507"/>
    </location>
</feature>
<gene>
    <name evidence="5" type="ORF">GUITHDRAFT_163417</name>
</gene>
<sequence>MELSTTPSRNVDSCANRRRKKFPSGTEDEHSNRRMSVRQSWRTPKSACTLLVFSLYISTGSSFLLSPFTHCFGLAAISKVLNPACTPQQVDVGAATSFTFHTEDGRVVVINLASDPVYRCSRFSNPDLTSVNRHDANPMYGKDGIEAVGETQSNKNSVDKLYLRWRGSYGGDGIKFSQMIESPFLPRKGSIPLPPMYPLPEDLINKDGIVGLAAFLSVYDFELVTDFRKMGGFTINGVDYSREGYDAVFVKKITLRLRGGSTQTNHSVNSSVEISLSSLPKGEIADEEASSNEVVRLKGEKGEKKLSRVASKALDGGRPLRIALLTWESLHTIAVGGVAPHVTELAAGLERRGHEVHVYSRTGDGQMPYEIIDGVHIHRVPIQLDPDFITECSNMCNSFVWFLTESEQFQGAPFDICHGHDWLAAKAVVQCKNIGRNTVATIHSTEFGRCGNVNYGGQSERIRRIEEEVVQVADRVISVSGVLCDEVKQQFRVSEDKMRMVYNGIHLAPYLATFDAGAVKARYNIGPLDPLVLFVGRLATQKGPDLLVEAVPLVLNTRSDVKFAIVGDGYMRADLERRVNELGVSNAVRFLGSMSGRPLVELFKSTDCVCIPSRNEPFGIVVLEAWASGKPVVATSSGGPREFVDHGVDGYHVHPSANSISWGICEIFSNFENARQMGLRGRQKAQKRFNWDRIAQDTERIYRELAGF</sequence>
<dbReference type="InterPro" id="IPR028098">
    <property type="entry name" value="Glyco_trans_4-like_N"/>
</dbReference>
<dbReference type="CDD" id="cd03801">
    <property type="entry name" value="GT4_PimA-like"/>
    <property type="match status" value="1"/>
</dbReference>
<dbReference type="EMBL" id="JH993001">
    <property type="protein sequence ID" value="EKX45068.1"/>
    <property type="molecule type" value="Genomic_DNA"/>
</dbReference>
<reference evidence="5 7" key="1">
    <citation type="journal article" date="2012" name="Nature">
        <title>Algal genomes reveal evolutionary mosaicism and the fate of nucleomorphs.</title>
        <authorList>
            <consortium name="DOE Joint Genome Institute"/>
            <person name="Curtis B.A."/>
            <person name="Tanifuji G."/>
            <person name="Burki F."/>
            <person name="Gruber A."/>
            <person name="Irimia M."/>
            <person name="Maruyama S."/>
            <person name="Arias M.C."/>
            <person name="Ball S.G."/>
            <person name="Gile G.H."/>
            <person name="Hirakawa Y."/>
            <person name="Hopkins J.F."/>
            <person name="Kuo A."/>
            <person name="Rensing S.A."/>
            <person name="Schmutz J."/>
            <person name="Symeonidi A."/>
            <person name="Elias M."/>
            <person name="Eveleigh R.J."/>
            <person name="Herman E.K."/>
            <person name="Klute M.J."/>
            <person name="Nakayama T."/>
            <person name="Obornik M."/>
            <person name="Reyes-Prieto A."/>
            <person name="Armbrust E.V."/>
            <person name="Aves S.J."/>
            <person name="Beiko R.G."/>
            <person name="Coutinho P."/>
            <person name="Dacks J.B."/>
            <person name="Durnford D.G."/>
            <person name="Fast N.M."/>
            <person name="Green B.R."/>
            <person name="Grisdale C.J."/>
            <person name="Hempel F."/>
            <person name="Henrissat B."/>
            <person name="Hoppner M.P."/>
            <person name="Ishida K."/>
            <person name="Kim E."/>
            <person name="Koreny L."/>
            <person name="Kroth P.G."/>
            <person name="Liu Y."/>
            <person name="Malik S.B."/>
            <person name="Maier U.G."/>
            <person name="McRose D."/>
            <person name="Mock T."/>
            <person name="Neilson J.A."/>
            <person name="Onodera N.T."/>
            <person name="Poole A.M."/>
            <person name="Pritham E.J."/>
            <person name="Richards T.A."/>
            <person name="Rocap G."/>
            <person name="Roy S.W."/>
            <person name="Sarai C."/>
            <person name="Schaack S."/>
            <person name="Shirato S."/>
            <person name="Slamovits C.H."/>
            <person name="Spencer D.F."/>
            <person name="Suzuki S."/>
            <person name="Worden A.Z."/>
            <person name="Zauner S."/>
            <person name="Barry K."/>
            <person name="Bell C."/>
            <person name="Bharti A.K."/>
            <person name="Crow J.A."/>
            <person name="Grimwood J."/>
            <person name="Kramer R."/>
            <person name="Lindquist E."/>
            <person name="Lucas S."/>
            <person name="Salamov A."/>
            <person name="McFadden G.I."/>
            <person name="Lane C.E."/>
            <person name="Keeling P.J."/>
            <person name="Gray M.W."/>
            <person name="Grigoriev I.V."/>
            <person name="Archibald J.M."/>
        </authorList>
    </citation>
    <scope>NUCLEOTIDE SEQUENCE</scope>
    <source>
        <strain evidence="5 7">CCMP2712</strain>
    </source>
</reference>
<keyword evidence="7" id="KW-1185">Reference proteome</keyword>
<feature type="region of interest" description="Disordered" evidence="2">
    <location>
        <begin position="1"/>
        <end position="38"/>
    </location>
</feature>
<reference evidence="7" key="2">
    <citation type="submission" date="2012-11" db="EMBL/GenBank/DDBJ databases">
        <authorList>
            <person name="Kuo A."/>
            <person name="Curtis B.A."/>
            <person name="Tanifuji G."/>
            <person name="Burki F."/>
            <person name="Gruber A."/>
            <person name="Irimia M."/>
            <person name="Maruyama S."/>
            <person name="Arias M.C."/>
            <person name="Ball S.G."/>
            <person name="Gile G.H."/>
            <person name="Hirakawa Y."/>
            <person name="Hopkins J.F."/>
            <person name="Rensing S.A."/>
            <person name="Schmutz J."/>
            <person name="Symeonidi A."/>
            <person name="Elias M."/>
            <person name="Eveleigh R.J."/>
            <person name="Herman E.K."/>
            <person name="Klute M.J."/>
            <person name="Nakayama T."/>
            <person name="Obornik M."/>
            <person name="Reyes-Prieto A."/>
            <person name="Armbrust E.V."/>
            <person name="Aves S.J."/>
            <person name="Beiko R.G."/>
            <person name="Coutinho P."/>
            <person name="Dacks J.B."/>
            <person name="Durnford D.G."/>
            <person name="Fast N.M."/>
            <person name="Green B.R."/>
            <person name="Grisdale C."/>
            <person name="Hempe F."/>
            <person name="Henrissat B."/>
            <person name="Hoppner M.P."/>
            <person name="Ishida K.-I."/>
            <person name="Kim E."/>
            <person name="Koreny L."/>
            <person name="Kroth P.G."/>
            <person name="Liu Y."/>
            <person name="Malik S.-B."/>
            <person name="Maier U.G."/>
            <person name="McRose D."/>
            <person name="Mock T."/>
            <person name="Neilson J.A."/>
            <person name="Onodera N.T."/>
            <person name="Poole A.M."/>
            <person name="Pritham E.J."/>
            <person name="Richards T.A."/>
            <person name="Rocap G."/>
            <person name="Roy S.W."/>
            <person name="Sarai C."/>
            <person name="Schaack S."/>
            <person name="Shirato S."/>
            <person name="Slamovits C.H."/>
            <person name="Spencer D.F."/>
            <person name="Suzuki S."/>
            <person name="Worden A.Z."/>
            <person name="Zauner S."/>
            <person name="Barry K."/>
            <person name="Bell C."/>
            <person name="Bharti A.K."/>
            <person name="Crow J.A."/>
            <person name="Grimwood J."/>
            <person name="Kramer R."/>
            <person name="Lindquist E."/>
            <person name="Lucas S."/>
            <person name="Salamov A."/>
            <person name="McFadden G.I."/>
            <person name="Lane C.E."/>
            <person name="Keeling P.J."/>
            <person name="Gray M.W."/>
            <person name="Grigoriev I.V."/>
            <person name="Archibald J.M."/>
        </authorList>
    </citation>
    <scope>NUCLEOTIDE SEQUENCE</scope>
    <source>
        <strain evidence="7">CCMP2712</strain>
    </source>
</reference>
<dbReference type="PANTHER" id="PTHR45947">
    <property type="entry name" value="SULFOQUINOVOSYL TRANSFERASE SQD2"/>
    <property type="match status" value="1"/>
</dbReference>
<dbReference type="SUPFAM" id="SSF53756">
    <property type="entry name" value="UDP-Glycosyltransferase/glycogen phosphorylase"/>
    <property type="match status" value="1"/>
</dbReference>
<dbReference type="KEGG" id="gtt:GUITHDRAFT_163417"/>
<name>L1J933_GUITC</name>